<dbReference type="InterPro" id="IPR036322">
    <property type="entry name" value="WD40_repeat_dom_sf"/>
</dbReference>
<dbReference type="InterPro" id="IPR015943">
    <property type="entry name" value="WD40/YVTN_repeat-like_dom_sf"/>
</dbReference>
<sequence>MSSHISSLSWVRRGVAQQHPDKYKLDEAEMARAQELIRSELENVDEADVVNDDGGDEWVDDDGAGEDDEDKMDEDMDVVDDDKDDMSKYKLDEYDDESASMALGPFSNVKGLTYYNKLDEDPYITLKGADEEDERKELEILPADNLILSARTEDDVSYLEVHVYDDAGEDLYVHHDILLPAVPLCLEWLDFNPRASTDAAPGNYVAIGTMDPEIEIWNLDVLDAAMPDAILGRPDETAAHVPVPLGTGKKKKKKTKKRTVSSAHHVDAVLAISWNRHHRNLLASGSADKTVKLWDLTRGIGGEEEGALRSFDVHTDTVQGVQWNTIAPTILLTGSYDRTVRTFDSRSPDQGVGARIGADVEGVRWDPFDEEKFYVSLDNGLVLAFDARTLPNNAESPAPALWTLSAHDGPASAMDLSSVLRGVLVTGGADKIVKVWDIRKEGGKEVVSPVISRDLGVGKVFSATWSPDDPLVLAAAGSKAKLQVWDVAANSGARKVFESKLKAAGREVRDRGAGSGGVIGVASDGEDDDSGDED</sequence>
<dbReference type="PRINTS" id="PR00320">
    <property type="entry name" value="GPROTEINBRPT"/>
</dbReference>
<accession>A0A165KLN4</accession>
<evidence type="ECO:0000256" key="5">
    <source>
        <dbReference type="SAM" id="MobiDB-lite"/>
    </source>
</evidence>
<dbReference type="FunCoup" id="A0A165KLN4">
    <property type="interactions" value="1051"/>
</dbReference>
<feature type="region of interest" description="Disordered" evidence="5">
    <location>
        <begin position="1"/>
        <end position="22"/>
    </location>
</feature>
<dbReference type="InterPro" id="IPR020472">
    <property type="entry name" value="WD40_PAC1"/>
</dbReference>
<gene>
    <name evidence="6" type="ORF">EXIGLDRAFT_714409</name>
</gene>
<evidence type="ECO:0000256" key="1">
    <source>
        <dbReference type="ARBA" id="ARBA00022553"/>
    </source>
</evidence>
<feature type="region of interest" description="Disordered" evidence="5">
    <location>
        <begin position="507"/>
        <end position="534"/>
    </location>
</feature>
<evidence type="ECO:0000256" key="4">
    <source>
        <dbReference type="PROSITE-ProRule" id="PRU00221"/>
    </source>
</evidence>
<dbReference type="InterPro" id="IPR001680">
    <property type="entry name" value="WD40_rpt"/>
</dbReference>
<dbReference type="STRING" id="1314781.A0A165KLN4"/>
<dbReference type="PANTHER" id="PTHR14091:SF0">
    <property type="entry name" value="PERIODIC TRYPTOPHAN PROTEIN 1 HOMOLOG"/>
    <property type="match status" value="1"/>
</dbReference>
<dbReference type="Proteomes" id="UP000077266">
    <property type="component" value="Unassembled WGS sequence"/>
</dbReference>
<evidence type="ECO:0000256" key="3">
    <source>
        <dbReference type="ARBA" id="ARBA00022737"/>
    </source>
</evidence>
<dbReference type="InParanoid" id="A0A165KLN4"/>
<name>A0A165KLN4_EXIGL</name>
<dbReference type="GO" id="GO:0005634">
    <property type="term" value="C:nucleus"/>
    <property type="evidence" value="ECO:0007669"/>
    <property type="project" value="TreeGrafter"/>
</dbReference>
<keyword evidence="3" id="KW-0677">Repeat</keyword>
<feature type="compositionally biased region" description="Acidic residues" evidence="5">
    <location>
        <begin position="524"/>
        <end position="534"/>
    </location>
</feature>
<dbReference type="OrthoDB" id="270624at2759"/>
<dbReference type="PROSITE" id="PS00678">
    <property type="entry name" value="WD_REPEATS_1"/>
    <property type="match status" value="2"/>
</dbReference>
<reference evidence="6 7" key="1">
    <citation type="journal article" date="2016" name="Mol. Biol. Evol.">
        <title>Comparative Genomics of Early-Diverging Mushroom-Forming Fungi Provides Insights into the Origins of Lignocellulose Decay Capabilities.</title>
        <authorList>
            <person name="Nagy L.G."/>
            <person name="Riley R."/>
            <person name="Tritt A."/>
            <person name="Adam C."/>
            <person name="Daum C."/>
            <person name="Floudas D."/>
            <person name="Sun H."/>
            <person name="Yadav J.S."/>
            <person name="Pangilinan J."/>
            <person name="Larsson K.H."/>
            <person name="Matsuura K."/>
            <person name="Barry K."/>
            <person name="Labutti K."/>
            <person name="Kuo R."/>
            <person name="Ohm R.A."/>
            <person name="Bhattacharya S.S."/>
            <person name="Shirouzu T."/>
            <person name="Yoshinaga Y."/>
            <person name="Martin F.M."/>
            <person name="Grigoriev I.V."/>
            <person name="Hibbett D.S."/>
        </authorList>
    </citation>
    <scope>NUCLEOTIDE SEQUENCE [LARGE SCALE GENOMIC DNA]</scope>
    <source>
        <strain evidence="6 7">HHB12029</strain>
    </source>
</reference>
<organism evidence="6 7">
    <name type="scientific">Exidia glandulosa HHB12029</name>
    <dbReference type="NCBI Taxonomy" id="1314781"/>
    <lineage>
        <taxon>Eukaryota</taxon>
        <taxon>Fungi</taxon>
        <taxon>Dikarya</taxon>
        <taxon>Basidiomycota</taxon>
        <taxon>Agaricomycotina</taxon>
        <taxon>Agaricomycetes</taxon>
        <taxon>Auriculariales</taxon>
        <taxon>Exidiaceae</taxon>
        <taxon>Exidia</taxon>
    </lineage>
</organism>
<dbReference type="PROSITE" id="PS50294">
    <property type="entry name" value="WD_REPEATS_REGION"/>
    <property type="match status" value="2"/>
</dbReference>
<feature type="region of interest" description="Disordered" evidence="5">
    <location>
        <begin position="43"/>
        <end position="82"/>
    </location>
</feature>
<feature type="repeat" description="WD" evidence="4">
    <location>
        <begin position="262"/>
        <end position="296"/>
    </location>
</feature>
<proteinExistence type="predicted"/>
<dbReference type="SMART" id="SM00320">
    <property type="entry name" value="WD40"/>
    <property type="match status" value="4"/>
</dbReference>
<dbReference type="AlphaFoldDB" id="A0A165KLN4"/>
<evidence type="ECO:0000313" key="7">
    <source>
        <dbReference type="Proteomes" id="UP000077266"/>
    </source>
</evidence>
<dbReference type="PANTHER" id="PTHR14091">
    <property type="entry name" value="PERIODIC TRYPTOPHAN PROTEIN 1"/>
    <property type="match status" value="1"/>
</dbReference>
<evidence type="ECO:0000256" key="2">
    <source>
        <dbReference type="ARBA" id="ARBA00022574"/>
    </source>
</evidence>
<dbReference type="InterPro" id="IPR044285">
    <property type="entry name" value="PWP1"/>
</dbReference>
<evidence type="ECO:0000313" key="6">
    <source>
        <dbReference type="EMBL" id="KZV96541.1"/>
    </source>
</evidence>
<keyword evidence="2 4" id="KW-0853">WD repeat</keyword>
<dbReference type="Pfam" id="PF00400">
    <property type="entry name" value="WD40"/>
    <property type="match status" value="3"/>
</dbReference>
<keyword evidence="1" id="KW-0597">Phosphoprotein</keyword>
<dbReference type="InterPro" id="IPR019775">
    <property type="entry name" value="WD40_repeat_CS"/>
</dbReference>
<dbReference type="PROSITE" id="PS50082">
    <property type="entry name" value="WD_REPEATS_2"/>
    <property type="match status" value="2"/>
</dbReference>
<dbReference type="EMBL" id="KV425941">
    <property type="protein sequence ID" value="KZV96541.1"/>
    <property type="molecule type" value="Genomic_DNA"/>
</dbReference>
<dbReference type="Gene3D" id="2.130.10.10">
    <property type="entry name" value="YVTN repeat-like/Quinoprotein amine dehydrogenase"/>
    <property type="match status" value="2"/>
</dbReference>
<dbReference type="SUPFAM" id="SSF50978">
    <property type="entry name" value="WD40 repeat-like"/>
    <property type="match status" value="1"/>
</dbReference>
<feature type="repeat" description="WD" evidence="4">
    <location>
        <begin position="404"/>
        <end position="439"/>
    </location>
</feature>
<keyword evidence="7" id="KW-1185">Reference proteome</keyword>
<dbReference type="GO" id="GO:0006364">
    <property type="term" value="P:rRNA processing"/>
    <property type="evidence" value="ECO:0007669"/>
    <property type="project" value="InterPro"/>
</dbReference>
<protein>
    <submittedName>
        <fullName evidence="6">Transducin family protein/WD-40 repeat family protein</fullName>
    </submittedName>
</protein>